<evidence type="ECO:0000313" key="3">
    <source>
        <dbReference type="EMBL" id="WEF31879.1"/>
    </source>
</evidence>
<accession>A0ABY8BBX5</accession>
<keyword evidence="4" id="KW-1185">Reference proteome</keyword>
<protein>
    <submittedName>
        <fullName evidence="3">Alpha/beta hydrolase</fullName>
    </submittedName>
</protein>
<reference evidence="3 4" key="1">
    <citation type="submission" date="2023-02" db="EMBL/GenBank/DDBJ databases">
        <title>Gemone sequence of Telluria chitinolytica ACM 3522T.</title>
        <authorList>
            <person name="Frediansyah A."/>
            <person name="Miess H."/>
            <person name="Gross H."/>
        </authorList>
    </citation>
    <scope>NUCLEOTIDE SEQUENCE [LARGE SCALE GENOMIC DNA]</scope>
    <source>
        <strain evidence="3 4">ACM 3522</strain>
    </source>
</reference>
<dbReference type="InterPro" id="IPR029058">
    <property type="entry name" value="AB_hydrolase_fold"/>
</dbReference>
<dbReference type="PRINTS" id="PR00111">
    <property type="entry name" value="ABHYDROLASE"/>
</dbReference>
<dbReference type="Pfam" id="PF00561">
    <property type="entry name" value="Abhydrolase_1"/>
    <property type="match status" value="1"/>
</dbReference>
<feature type="region of interest" description="Disordered" evidence="1">
    <location>
        <begin position="340"/>
        <end position="363"/>
    </location>
</feature>
<evidence type="ECO:0000256" key="1">
    <source>
        <dbReference type="SAM" id="MobiDB-lite"/>
    </source>
</evidence>
<keyword evidence="3" id="KW-0378">Hydrolase</keyword>
<dbReference type="EMBL" id="CP119083">
    <property type="protein sequence ID" value="WEF31879.1"/>
    <property type="molecule type" value="Genomic_DNA"/>
</dbReference>
<sequence length="363" mass="39542">MARMSGQDWDLRSRLLAHKAPLQPRGQGGLATKLLVAAGALAAAYLVVRGKTKQAEADHPPAGQFVEVDGVRLHYLERGAGPVVVLLHGNGATSHDFELSGLIDMLAQNHRVIAFDRPGFGYSERPRSTIWTPTEQAALLGSALQQIGVEQAYVLGHSWGTLVALAMATDSPRLVKGLILLAGYYYPSPRLDAALLSGPAVPVVGDLMRFTVSPLLGRLAWSSFVKRAFSPRPPAAAFARWPKWLSLRPSQLRAAGAESALMIPAAAKQRHRYAEITVPVTIFSGAGDKMVAPAENAERLHRELLQSQLHTVQDAGHMLHYVAQDEIVRAVRDMVENRPRMDFQQTSHHDGTLTESEAPRVLH</sequence>
<evidence type="ECO:0000259" key="2">
    <source>
        <dbReference type="Pfam" id="PF00561"/>
    </source>
</evidence>
<dbReference type="Gene3D" id="3.40.50.1820">
    <property type="entry name" value="alpha/beta hydrolase"/>
    <property type="match status" value="1"/>
</dbReference>
<dbReference type="PANTHER" id="PTHR43689">
    <property type="entry name" value="HYDROLASE"/>
    <property type="match status" value="1"/>
</dbReference>
<gene>
    <name evidence="3" type="ORF">PX653_20950</name>
</gene>
<dbReference type="PANTHER" id="PTHR43689:SF8">
    <property type="entry name" value="ALPHA_BETA-HYDROLASES SUPERFAMILY PROTEIN"/>
    <property type="match status" value="1"/>
</dbReference>
<dbReference type="InterPro" id="IPR000073">
    <property type="entry name" value="AB_hydrolase_1"/>
</dbReference>
<feature type="domain" description="AB hydrolase-1" evidence="2">
    <location>
        <begin position="82"/>
        <end position="322"/>
    </location>
</feature>
<dbReference type="Proteomes" id="UP001216510">
    <property type="component" value="Chromosome"/>
</dbReference>
<organism evidence="3 4">
    <name type="scientific">Pseudoduganella chitinolytica</name>
    <dbReference type="NCBI Taxonomy" id="34070"/>
    <lineage>
        <taxon>Bacteria</taxon>
        <taxon>Pseudomonadati</taxon>
        <taxon>Pseudomonadota</taxon>
        <taxon>Betaproteobacteria</taxon>
        <taxon>Burkholderiales</taxon>
        <taxon>Oxalobacteraceae</taxon>
        <taxon>Telluria group</taxon>
        <taxon>Pseudoduganella</taxon>
    </lineage>
</organism>
<dbReference type="GO" id="GO:0016787">
    <property type="term" value="F:hydrolase activity"/>
    <property type="evidence" value="ECO:0007669"/>
    <property type="project" value="UniProtKB-KW"/>
</dbReference>
<dbReference type="PRINTS" id="PR00412">
    <property type="entry name" value="EPOXHYDRLASE"/>
</dbReference>
<dbReference type="SUPFAM" id="SSF53474">
    <property type="entry name" value="alpha/beta-Hydrolases"/>
    <property type="match status" value="1"/>
</dbReference>
<dbReference type="InterPro" id="IPR000639">
    <property type="entry name" value="Epox_hydrolase-like"/>
</dbReference>
<evidence type="ECO:0000313" key="4">
    <source>
        <dbReference type="Proteomes" id="UP001216510"/>
    </source>
</evidence>
<name>A0ABY8BBX5_9BURK</name>
<proteinExistence type="predicted"/>
<dbReference type="RefSeq" id="WP_277414648.1">
    <property type="nucleotide sequence ID" value="NZ_CP119083.1"/>
</dbReference>